<reference evidence="2" key="1">
    <citation type="submission" date="2017-10" db="EMBL/GenBank/DDBJ databases">
        <title>FDA dAtabase for Regulatory Grade micrObial Sequences (FDA-ARGOS): Supporting development and validation of Infectious Disease Dx tests.</title>
        <authorList>
            <person name="Goldberg B."/>
            <person name="Campos J."/>
            <person name="Tallon L."/>
            <person name="Sadzewicz L."/>
            <person name="Ott S."/>
            <person name="Zhao X."/>
            <person name="Nagaraj S."/>
            <person name="Vavikolanu K."/>
            <person name="Aluvathingal J."/>
            <person name="Nadendla S."/>
            <person name="Geyer C."/>
            <person name="Sichtig H."/>
        </authorList>
    </citation>
    <scope>NUCLEOTIDE SEQUENCE [LARGE SCALE GENOMIC DNA]</scope>
    <source>
        <strain evidence="2">FDAARGOS_376</strain>
    </source>
</reference>
<evidence type="ECO:0000313" key="2">
    <source>
        <dbReference type="Proteomes" id="UP000222460"/>
    </source>
</evidence>
<organism evidence="1 2">
    <name type="scientific">Pseudomonas putida</name>
    <name type="common">Arthrobacter siderocapsulatus</name>
    <dbReference type="NCBI Taxonomy" id="303"/>
    <lineage>
        <taxon>Bacteria</taxon>
        <taxon>Pseudomonadati</taxon>
        <taxon>Pseudomonadota</taxon>
        <taxon>Gammaproteobacteria</taxon>
        <taxon>Pseudomonadales</taxon>
        <taxon>Pseudomonadaceae</taxon>
        <taxon>Pseudomonas</taxon>
    </lineage>
</organism>
<comment type="caution">
    <text evidence="1">The sequence shown here is derived from an EMBL/GenBank/DDBJ whole genome shotgun (WGS) entry which is preliminary data.</text>
</comment>
<gene>
    <name evidence="1" type="ORF">CRX57_08585</name>
</gene>
<dbReference type="EMBL" id="PDKZ01000002">
    <property type="protein sequence ID" value="PHH40226.1"/>
    <property type="molecule type" value="Genomic_DNA"/>
</dbReference>
<sequence length="274" mass="31740">MELLLWLSVYFGEDFIEPSPSVDTRYSNNRGEFKLDIKNLKVFLKAAEKMPSKSYPLWKKRLFDNVVTYYSVALRSGVNMMPLTMGFFGMSMECVGNLLCGKSDKYYTLGTYKFNTLINARFKRYKKNPNHAGRIKRWQKFINGDTALVHALRNAFYGHSLLHLNKDRKEITDSLRDWLVRAGYSKKDAAQCIKRKRVEDTIQVYAAPLYKVGLRSSRMLIFMLLGFTTSIPLAEYDYWAMTPLRYDEPMRFNGLEITPKSSTESVSVSVENVT</sequence>
<protein>
    <submittedName>
        <fullName evidence="1">Uncharacterized protein</fullName>
    </submittedName>
</protein>
<accession>A0A2C5W5D1</accession>
<evidence type="ECO:0000313" key="1">
    <source>
        <dbReference type="EMBL" id="PHH40226.1"/>
    </source>
</evidence>
<proteinExistence type="predicted"/>
<dbReference type="Proteomes" id="UP000222460">
    <property type="component" value="Unassembled WGS sequence"/>
</dbReference>
<dbReference type="AlphaFoldDB" id="A0A2C5W5D1"/>
<name>A0A2C5W5D1_PSEPU</name>